<dbReference type="Proteomes" id="UP000005396">
    <property type="component" value="Unassembled WGS sequence"/>
</dbReference>
<evidence type="ECO:0000313" key="2">
    <source>
        <dbReference type="Proteomes" id="UP000005396"/>
    </source>
</evidence>
<dbReference type="HOGENOM" id="CLU_3078354_0_0_9"/>
<protein>
    <submittedName>
        <fullName evidence="1">Uncharacterized protein</fullName>
    </submittedName>
</protein>
<proteinExistence type="predicted"/>
<reference evidence="1 2" key="1">
    <citation type="submission" date="2007-08" db="EMBL/GenBank/DDBJ databases">
        <authorList>
            <person name="Fulton L."/>
            <person name="Clifton S."/>
            <person name="Fulton B."/>
            <person name="Xu J."/>
            <person name="Minx P."/>
            <person name="Pepin K.H."/>
            <person name="Johnson M."/>
            <person name="Thiruvilangam P."/>
            <person name="Bhonagiri V."/>
            <person name="Nash W.E."/>
            <person name="Mardis E.R."/>
            <person name="Wilson R.K."/>
        </authorList>
    </citation>
    <scope>NUCLEOTIDE SEQUENCE [LARGE SCALE GENOMIC DNA]</scope>
    <source>
        <strain evidence="2">ATCC BAA-613 / DSM 15670 / CCUG 46953 / JCM 12243 / WAL 16351</strain>
    </source>
</reference>
<evidence type="ECO:0000313" key="1">
    <source>
        <dbReference type="EMBL" id="EDP19567.1"/>
    </source>
</evidence>
<dbReference type="EMBL" id="ABCC02000001">
    <property type="protein sequence ID" value="EDP19567.1"/>
    <property type="molecule type" value="Genomic_DNA"/>
</dbReference>
<dbReference type="AlphaFoldDB" id="A8RG37"/>
<dbReference type="PaxDb" id="411902-CLOBOL_00034"/>
<name>A8RG37_ENTBW</name>
<reference evidence="1 2" key="2">
    <citation type="submission" date="2007-09" db="EMBL/GenBank/DDBJ databases">
        <title>Draft genome sequence of Clostridium bolteae (ATCC BAA-613).</title>
        <authorList>
            <person name="Sudarsanam P."/>
            <person name="Ley R."/>
            <person name="Guruge J."/>
            <person name="Turnbaugh P.J."/>
            <person name="Mahowald M."/>
            <person name="Liep D."/>
            <person name="Gordon J."/>
        </authorList>
    </citation>
    <scope>NUCLEOTIDE SEQUENCE [LARGE SCALE GENOMIC DNA]</scope>
    <source>
        <strain evidence="2">ATCC BAA-613 / DSM 15670 / CCUG 46953 / JCM 12243 / WAL 16351</strain>
    </source>
</reference>
<gene>
    <name evidence="1" type="ORF">CLOBOL_00034</name>
</gene>
<comment type="caution">
    <text evidence="1">The sequence shown here is derived from an EMBL/GenBank/DDBJ whole genome shotgun (WGS) entry which is preliminary data.</text>
</comment>
<sequence>MLIFSFYISLFYPDFTRRTLNYPYFSIHPQIACAVHSYIIPVREKKDFPPIS</sequence>
<accession>A8RG37</accession>
<organism evidence="1 2">
    <name type="scientific">Enterocloster bolteae (strain ATCC BAA-613 / DSM 15670 / CCUG 46953 / JCM 12243 / WAL 16351)</name>
    <name type="common">Clostridium bolteae</name>
    <dbReference type="NCBI Taxonomy" id="411902"/>
    <lineage>
        <taxon>Bacteria</taxon>
        <taxon>Bacillati</taxon>
        <taxon>Bacillota</taxon>
        <taxon>Clostridia</taxon>
        <taxon>Lachnospirales</taxon>
        <taxon>Lachnospiraceae</taxon>
        <taxon>Enterocloster</taxon>
    </lineage>
</organism>